<protein>
    <submittedName>
        <fullName evidence="1">6184_t:CDS:1</fullName>
    </submittedName>
</protein>
<sequence length="235" mass="26826">MKNIHTIDSLRELNTKLLAEIAKLKKKNNKILVLKKKFAEVETKKVKLKQIIEKNTICDAKNAKLKAKIEKLESENVKFNNRIIKIKQRQLQNNNITKITNSLNNSSSNFNLITDQLLIVTYNKKMNTLLSEELISEEISMLAIKLSRANDAVLKMIIVLANSKLLKKNEMNKFLKAHKKSISDGIKKCNKKKKLSKAEQASLNQDQESDTECFTSEKIPEVSNLITKILAKAFC</sequence>
<evidence type="ECO:0000313" key="2">
    <source>
        <dbReference type="Proteomes" id="UP000789366"/>
    </source>
</evidence>
<reference evidence="1" key="1">
    <citation type="submission" date="2021-06" db="EMBL/GenBank/DDBJ databases">
        <authorList>
            <person name="Kallberg Y."/>
            <person name="Tangrot J."/>
            <person name="Rosling A."/>
        </authorList>
    </citation>
    <scope>NUCLEOTIDE SEQUENCE</scope>
    <source>
        <strain evidence="1">28 12/20/2015</strain>
    </source>
</reference>
<organism evidence="1 2">
    <name type="scientific">Cetraspora pellucida</name>
    <dbReference type="NCBI Taxonomy" id="1433469"/>
    <lineage>
        <taxon>Eukaryota</taxon>
        <taxon>Fungi</taxon>
        <taxon>Fungi incertae sedis</taxon>
        <taxon>Mucoromycota</taxon>
        <taxon>Glomeromycotina</taxon>
        <taxon>Glomeromycetes</taxon>
        <taxon>Diversisporales</taxon>
        <taxon>Gigasporaceae</taxon>
        <taxon>Cetraspora</taxon>
    </lineage>
</organism>
<proteinExistence type="predicted"/>
<dbReference type="Proteomes" id="UP000789366">
    <property type="component" value="Unassembled WGS sequence"/>
</dbReference>
<keyword evidence="2" id="KW-1185">Reference proteome</keyword>
<comment type="caution">
    <text evidence="1">The sequence shown here is derived from an EMBL/GenBank/DDBJ whole genome shotgun (WGS) entry which is preliminary data.</text>
</comment>
<name>A0ACA9KKX8_9GLOM</name>
<evidence type="ECO:0000313" key="1">
    <source>
        <dbReference type="EMBL" id="CAG8477258.1"/>
    </source>
</evidence>
<dbReference type="EMBL" id="CAJVPW010001180">
    <property type="protein sequence ID" value="CAG8477258.1"/>
    <property type="molecule type" value="Genomic_DNA"/>
</dbReference>
<accession>A0ACA9KKX8</accession>
<gene>
    <name evidence="1" type="ORF">SPELUC_LOCUS1966</name>
</gene>